<evidence type="ECO:0000313" key="11">
    <source>
        <dbReference type="EMBL" id="SFN21722.1"/>
    </source>
</evidence>
<keyword evidence="2 7" id="KW-0813">Transport</keyword>
<keyword evidence="4 7" id="KW-0812">Transmembrane</keyword>
<proteinExistence type="inferred from homology"/>
<dbReference type="InterPro" id="IPR001516">
    <property type="entry name" value="Proton_antipo_N"/>
</dbReference>
<feature type="transmembrane region" description="Helical" evidence="7">
    <location>
        <begin position="442"/>
        <end position="460"/>
    </location>
</feature>
<feature type="domain" description="NADH:quinone oxidoreductase/Mrp antiporter transmembrane" evidence="9">
    <location>
        <begin position="113"/>
        <end position="331"/>
    </location>
</feature>
<protein>
    <recommendedName>
        <fullName evidence="7">Probable inorganic carbon transporter subunit DabB</fullName>
    </recommendedName>
</protein>
<comment type="similarity">
    <text evidence="7">Belongs to the inorganic carbon transporter (TC 9.A.2) DabB family.</text>
</comment>
<evidence type="ECO:0000256" key="1">
    <source>
        <dbReference type="ARBA" id="ARBA00004127"/>
    </source>
</evidence>
<evidence type="ECO:0000313" key="12">
    <source>
        <dbReference type="Proteomes" id="UP000198575"/>
    </source>
</evidence>
<dbReference type="InterPro" id="IPR001750">
    <property type="entry name" value="ND/Mrp_TM"/>
</dbReference>
<dbReference type="Pfam" id="PF00361">
    <property type="entry name" value="Proton_antipo_M"/>
    <property type="match status" value="1"/>
</dbReference>
<dbReference type="STRING" id="578942.SAMN05216289_10845"/>
<feature type="transmembrane region" description="Helical" evidence="7">
    <location>
        <begin position="228"/>
        <end position="251"/>
    </location>
</feature>
<dbReference type="Proteomes" id="UP000198575">
    <property type="component" value="Unassembled WGS sequence"/>
</dbReference>
<evidence type="ECO:0000256" key="4">
    <source>
        <dbReference type="ARBA" id="ARBA00022692"/>
    </source>
</evidence>
<comment type="function">
    <text evidence="7">Part of an energy-coupled inorganic carbon pump.</text>
</comment>
<dbReference type="EMBL" id="FOVF01000008">
    <property type="protein sequence ID" value="SFN21722.1"/>
    <property type="molecule type" value="Genomic_DNA"/>
</dbReference>
<name>A0A1I4X7R8_9GAMM</name>
<evidence type="ECO:0000256" key="5">
    <source>
        <dbReference type="ARBA" id="ARBA00022989"/>
    </source>
</evidence>
<dbReference type="OrthoDB" id="9811798at2"/>
<dbReference type="GO" id="GO:0012505">
    <property type="term" value="C:endomembrane system"/>
    <property type="evidence" value="ECO:0007669"/>
    <property type="project" value="UniProtKB-SubCell"/>
</dbReference>
<dbReference type="AlphaFoldDB" id="A0A1I4X7R8"/>
<feature type="transmembrane region" description="Helical" evidence="7">
    <location>
        <begin position="118"/>
        <end position="136"/>
    </location>
</feature>
<comment type="subunit">
    <text evidence="7">Forms a complex with DabA.</text>
</comment>
<sequence length="519" mass="54389">MIVDATVLPWASPLLYVAGALAALAIADDARRWRLAGRIAAVAPLAALATALFEVPQGARVDMIGLAMVLLVGLIGWVIVRYSARYLAGERGQRRYVAATLLTLAAVCTVALSQHLGLLVAAWIASSLALHPLLTFFRERPQALVVAHKKFIASRLAELCLLGALALIHAALGTLALPAITNALVGAAGLPVGLQAAALLVALAVILKSAQLPVHGWLIQVMEAPTPVSALLHAGIVNLGGFVLIRLAALIGAVPAAQTLLVVVGSLTAVLAGLIMMTRISIKVRLAWSTCAQMGFMLMECGLGLYELALLHLVAHSLYKAHAFLGAGGRVADYRQGLLGERTADRRSAGRRIGAGMLAAVFTVTVVGVLAAAWSAGLQVTPLPWIVSLILGLGLTPLLGATLRELPRGLLRVAAVVLAYLAWHAVAGSLMTLPAAPPPTALALWAAACFVALYGVQTVLRSAPQGRLARTLHAPIHAGLHLDERFQRLTLRIWPAPRVTANAALRSRIPITEPSGEHR</sequence>
<keyword evidence="6 7" id="KW-0472">Membrane</keyword>
<dbReference type="GO" id="GO:0042773">
    <property type="term" value="P:ATP synthesis coupled electron transport"/>
    <property type="evidence" value="ECO:0007669"/>
    <property type="project" value="InterPro"/>
</dbReference>
<evidence type="ECO:0000256" key="8">
    <source>
        <dbReference type="RuleBase" id="RU000320"/>
    </source>
</evidence>
<gene>
    <name evidence="7" type="primary">dabB</name>
    <name evidence="11" type="ORF">SAMN05216289_10845</name>
</gene>
<dbReference type="GO" id="GO:0008137">
    <property type="term" value="F:NADH dehydrogenase (ubiquinone) activity"/>
    <property type="evidence" value="ECO:0007669"/>
    <property type="project" value="InterPro"/>
</dbReference>
<accession>A0A1I4X7R8</accession>
<comment type="subcellular location">
    <subcellularLocation>
        <location evidence="7">Cell membrane</location>
        <topology evidence="7">Multi-pass membrane protein</topology>
    </subcellularLocation>
    <subcellularLocation>
        <location evidence="1">Endomembrane system</location>
        <topology evidence="1">Multi-pass membrane protein</topology>
    </subcellularLocation>
    <subcellularLocation>
        <location evidence="8">Membrane</location>
        <topology evidence="8">Multi-pass membrane protein</topology>
    </subcellularLocation>
</comment>
<feature type="transmembrane region" description="Helical" evidence="7">
    <location>
        <begin position="96"/>
        <end position="112"/>
    </location>
</feature>
<feature type="transmembrane region" description="Helical" evidence="7">
    <location>
        <begin position="257"/>
        <end position="277"/>
    </location>
</feature>
<dbReference type="Pfam" id="PF00662">
    <property type="entry name" value="Proton_antipo_N"/>
    <property type="match status" value="1"/>
</dbReference>
<feature type="transmembrane region" description="Helical" evidence="7">
    <location>
        <begin position="63"/>
        <end position="84"/>
    </location>
</feature>
<dbReference type="PRINTS" id="PR01434">
    <property type="entry name" value="NADHDHGNASE5"/>
</dbReference>
<evidence type="ECO:0000256" key="3">
    <source>
        <dbReference type="ARBA" id="ARBA00022475"/>
    </source>
</evidence>
<evidence type="ECO:0000256" key="2">
    <source>
        <dbReference type="ARBA" id="ARBA00022448"/>
    </source>
</evidence>
<evidence type="ECO:0000256" key="6">
    <source>
        <dbReference type="ARBA" id="ARBA00023136"/>
    </source>
</evidence>
<dbReference type="RefSeq" id="WP_139224903.1">
    <property type="nucleotide sequence ID" value="NZ_FOVF01000008.1"/>
</dbReference>
<feature type="transmembrane region" description="Helical" evidence="7">
    <location>
        <begin position="156"/>
        <end position="177"/>
    </location>
</feature>
<keyword evidence="5 7" id="KW-1133">Transmembrane helix</keyword>
<feature type="transmembrane region" description="Helical" evidence="7">
    <location>
        <begin position="410"/>
        <end position="430"/>
    </location>
</feature>
<dbReference type="InterPro" id="IPR003945">
    <property type="entry name" value="NU5C-like"/>
</dbReference>
<keyword evidence="12" id="KW-1185">Reference proteome</keyword>
<dbReference type="NCBIfam" id="NF006029">
    <property type="entry name" value="PRK08168.1"/>
    <property type="match status" value="1"/>
</dbReference>
<feature type="transmembrane region" description="Helical" evidence="7">
    <location>
        <begin position="355"/>
        <end position="377"/>
    </location>
</feature>
<dbReference type="PANTHER" id="PTHR42829:SF1">
    <property type="entry name" value="INORGANIC CARBON TRANSPORTER SUBUNIT DABB-RELATED"/>
    <property type="match status" value="1"/>
</dbReference>
<feature type="domain" description="NADH-Ubiquinone oxidoreductase (complex I) chain 5 N-terminal" evidence="10">
    <location>
        <begin position="52"/>
        <end position="96"/>
    </location>
</feature>
<feature type="transmembrane region" description="Helical" evidence="7">
    <location>
        <begin position="183"/>
        <end position="207"/>
    </location>
</feature>
<dbReference type="InterPro" id="IPR046396">
    <property type="entry name" value="Transporter_DabB"/>
</dbReference>
<feature type="transmembrane region" description="Helical" evidence="7">
    <location>
        <begin position="39"/>
        <end position="57"/>
    </location>
</feature>
<feature type="transmembrane region" description="Helical" evidence="7">
    <location>
        <begin position="383"/>
        <end position="403"/>
    </location>
</feature>
<dbReference type="HAMAP" id="MF_00862">
    <property type="entry name" value="DabB"/>
    <property type="match status" value="1"/>
</dbReference>
<evidence type="ECO:0000259" key="10">
    <source>
        <dbReference type="Pfam" id="PF00662"/>
    </source>
</evidence>
<dbReference type="GO" id="GO:0003954">
    <property type="term" value="F:NADH dehydrogenase activity"/>
    <property type="evidence" value="ECO:0007669"/>
    <property type="project" value="TreeGrafter"/>
</dbReference>
<dbReference type="GO" id="GO:0005886">
    <property type="term" value="C:plasma membrane"/>
    <property type="evidence" value="ECO:0007669"/>
    <property type="project" value="UniProtKB-SubCell"/>
</dbReference>
<keyword evidence="3 7" id="KW-1003">Cell membrane</keyword>
<evidence type="ECO:0000259" key="9">
    <source>
        <dbReference type="Pfam" id="PF00361"/>
    </source>
</evidence>
<organism evidence="11 12">
    <name type="scientific">Dokdonella immobilis</name>
    <dbReference type="NCBI Taxonomy" id="578942"/>
    <lineage>
        <taxon>Bacteria</taxon>
        <taxon>Pseudomonadati</taxon>
        <taxon>Pseudomonadota</taxon>
        <taxon>Gammaproteobacteria</taxon>
        <taxon>Lysobacterales</taxon>
        <taxon>Rhodanobacteraceae</taxon>
        <taxon>Dokdonella</taxon>
    </lineage>
</organism>
<feature type="transmembrane region" description="Helical" evidence="7">
    <location>
        <begin position="6"/>
        <end position="27"/>
    </location>
</feature>
<reference evidence="11 12" key="1">
    <citation type="submission" date="2016-10" db="EMBL/GenBank/DDBJ databases">
        <authorList>
            <person name="de Groot N.N."/>
        </authorList>
    </citation>
    <scope>NUCLEOTIDE SEQUENCE [LARGE SCALE GENOMIC DNA]</scope>
    <source>
        <strain evidence="11 12">CGMCC 1.7659</strain>
    </source>
</reference>
<evidence type="ECO:0000256" key="7">
    <source>
        <dbReference type="HAMAP-Rule" id="MF_00862"/>
    </source>
</evidence>
<dbReference type="PANTHER" id="PTHR42829">
    <property type="entry name" value="NADH-UBIQUINONE OXIDOREDUCTASE CHAIN 5"/>
    <property type="match status" value="1"/>
</dbReference>
<dbReference type="GO" id="GO:0015990">
    <property type="term" value="P:electron transport coupled proton transport"/>
    <property type="evidence" value="ECO:0007669"/>
    <property type="project" value="TreeGrafter"/>
</dbReference>